<name>A0A3B0XUY3_9ZZZZ</name>
<keyword evidence="1" id="KW-0620">Polyamine biosynthesis</keyword>
<protein>
    <recommendedName>
        <fullName evidence="3">Methyltransferase domain-containing protein</fullName>
    </recommendedName>
</protein>
<dbReference type="EMBL" id="UOFG01000102">
    <property type="protein sequence ID" value="VAW59974.1"/>
    <property type="molecule type" value="Genomic_DNA"/>
</dbReference>
<reference evidence="2" key="1">
    <citation type="submission" date="2018-06" db="EMBL/GenBank/DDBJ databases">
        <authorList>
            <person name="Zhirakovskaya E."/>
        </authorList>
    </citation>
    <scope>NUCLEOTIDE SEQUENCE</scope>
</reference>
<dbReference type="InterPro" id="IPR029063">
    <property type="entry name" value="SAM-dependent_MTases_sf"/>
</dbReference>
<evidence type="ECO:0000256" key="1">
    <source>
        <dbReference type="ARBA" id="ARBA00023115"/>
    </source>
</evidence>
<dbReference type="PANTHER" id="PTHR43317:SF1">
    <property type="entry name" value="THERMOSPERMINE SYNTHASE ACAULIS5"/>
    <property type="match status" value="1"/>
</dbReference>
<dbReference type="AlphaFoldDB" id="A0A3B0XUY3"/>
<gene>
    <name evidence="2" type="ORF">MNBD_GAMMA11-885</name>
</gene>
<dbReference type="SUPFAM" id="SSF53335">
    <property type="entry name" value="S-adenosyl-L-methionine-dependent methyltransferases"/>
    <property type="match status" value="1"/>
</dbReference>
<accession>A0A3B0XUY3</accession>
<sequence>MAVVWSKKTGNTCYEVRSAGKSLRLYTDGVFHSQYNPTQLLTGHVWDLLMLPAFFYPENTIKRVLVLGVGGGAVLHMLREFVAPDYIAGIELNPQHVFVARRFFGLKHKTIELIEADAIDWLQCYQGEKFDMIIDDLFGEEDGEPVSVVKANRTWFACMLKHLSKEGVIVRNFINRDELLNSAGLKNAYMAEKFPSVFQFNSCFNENFVAAYVRTPVNSGQLRKNLIAMPGLNPQLKGSRLRYSIRQLR</sequence>
<proteinExistence type="predicted"/>
<dbReference type="PANTHER" id="PTHR43317">
    <property type="entry name" value="THERMOSPERMINE SYNTHASE ACAULIS5"/>
    <property type="match status" value="1"/>
</dbReference>
<dbReference type="Gene3D" id="3.40.50.150">
    <property type="entry name" value="Vaccinia Virus protein VP39"/>
    <property type="match status" value="1"/>
</dbReference>
<dbReference type="Pfam" id="PF01564">
    <property type="entry name" value="Spermine_synth"/>
    <property type="match status" value="1"/>
</dbReference>
<evidence type="ECO:0008006" key="3">
    <source>
        <dbReference type="Google" id="ProtNLM"/>
    </source>
</evidence>
<dbReference type="GO" id="GO:0006596">
    <property type="term" value="P:polyamine biosynthetic process"/>
    <property type="evidence" value="ECO:0007669"/>
    <property type="project" value="UniProtKB-KW"/>
</dbReference>
<evidence type="ECO:0000313" key="2">
    <source>
        <dbReference type="EMBL" id="VAW59974.1"/>
    </source>
</evidence>
<organism evidence="2">
    <name type="scientific">hydrothermal vent metagenome</name>
    <dbReference type="NCBI Taxonomy" id="652676"/>
    <lineage>
        <taxon>unclassified sequences</taxon>
        <taxon>metagenomes</taxon>
        <taxon>ecological metagenomes</taxon>
    </lineage>
</organism>
<dbReference type="CDD" id="cd02440">
    <property type="entry name" value="AdoMet_MTases"/>
    <property type="match status" value="1"/>
</dbReference>